<reference evidence="1" key="1">
    <citation type="submission" date="2018-05" db="EMBL/GenBank/DDBJ databases">
        <authorList>
            <person name="Lanie J.A."/>
            <person name="Ng W.-L."/>
            <person name="Kazmierczak K.M."/>
            <person name="Andrzejewski T.M."/>
            <person name="Davidsen T.M."/>
            <person name="Wayne K.J."/>
            <person name="Tettelin H."/>
            <person name="Glass J.I."/>
            <person name="Rusch D."/>
            <person name="Podicherti R."/>
            <person name="Tsui H.-C.T."/>
            <person name="Winkler M.E."/>
        </authorList>
    </citation>
    <scope>NUCLEOTIDE SEQUENCE</scope>
</reference>
<organism evidence="1">
    <name type="scientific">marine metagenome</name>
    <dbReference type="NCBI Taxonomy" id="408172"/>
    <lineage>
        <taxon>unclassified sequences</taxon>
        <taxon>metagenomes</taxon>
        <taxon>ecological metagenomes</taxon>
    </lineage>
</organism>
<sequence length="60" mass="6659">MISPLKVLADTAVGLQKTYIANRTPTKIPFGRGVDYTSKWPCVSSTFFSAKDYKQTQGFP</sequence>
<accession>A0A382VPJ5</accession>
<dbReference type="AlphaFoldDB" id="A0A382VPJ5"/>
<protein>
    <submittedName>
        <fullName evidence="1">Uncharacterized protein</fullName>
    </submittedName>
</protein>
<dbReference type="EMBL" id="UINC01153558">
    <property type="protein sequence ID" value="SVD48344.1"/>
    <property type="molecule type" value="Genomic_DNA"/>
</dbReference>
<name>A0A382VPJ5_9ZZZZ</name>
<evidence type="ECO:0000313" key="1">
    <source>
        <dbReference type="EMBL" id="SVD48344.1"/>
    </source>
</evidence>
<gene>
    <name evidence="1" type="ORF">METZ01_LOCUS401198</name>
</gene>
<proteinExistence type="predicted"/>